<dbReference type="Proteomes" id="UP000311919">
    <property type="component" value="Unassembled WGS sequence"/>
</dbReference>
<sequence length="352" mass="40543">MSDYIHDVMNHIPDYSGRHNPHPHRVTHFTGFLGLPVRIVNDPIRIDDNILLNQRKDDYSTSLELKKRINFPIGLSPSYYTDFLVNNSLKLNLKVNNDLSNRSWKSNHCLHHVPVGILPLSQTYRKIPQFDTINGLKYFTGLQNYSVRERPPLIGPLIESELSRIKDAKQSGEYLNKSKYTSLFNRQFSEHRMKWQNELGYLTGSILMITASLPTNMNRNFSTELKKLSKVTTFINCTHKFQVFGNEILKYDIIATSLLCNLVKLPLSLIYDIVRQSFIVTGDNYLSSNNVGYLQLNQDITPVLNVITFDCINSFNEFLQPNCIIVIAHVDPCKIYSQLMICLISNYCKSID</sequence>
<reference evidence="1 2" key="1">
    <citation type="submission" date="2019-03" db="EMBL/GenBank/DDBJ databases">
        <title>An improved genome assembly of the fluke Schistosoma japonicum.</title>
        <authorList>
            <person name="Hu W."/>
            <person name="Luo F."/>
            <person name="Yin M."/>
            <person name="Mo X."/>
            <person name="Sun C."/>
            <person name="Wu Q."/>
            <person name="Zhu B."/>
            <person name="Xiang M."/>
            <person name="Wang J."/>
            <person name="Wang Y."/>
            <person name="Zhang T."/>
            <person name="Xu B."/>
            <person name="Zheng H."/>
            <person name="Feng Z."/>
        </authorList>
    </citation>
    <scope>NUCLEOTIDE SEQUENCE [LARGE SCALE GENOMIC DNA]</scope>
    <source>
        <strain evidence="1">HuSjv2</strain>
        <tissue evidence="1">Worms</tissue>
    </source>
</reference>
<evidence type="ECO:0000313" key="1">
    <source>
        <dbReference type="EMBL" id="TNN13015.1"/>
    </source>
</evidence>
<dbReference type="Pfam" id="PF15256">
    <property type="entry name" value="SPATIAL"/>
    <property type="match status" value="1"/>
</dbReference>
<dbReference type="AlphaFoldDB" id="A0A4Z2D946"/>
<evidence type="ECO:0000313" key="2">
    <source>
        <dbReference type="Proteomes" id="UP000311919"/>
    </source>
</evidence>
<proteinExistence type="predicted"/>
<comment type="caution">
    <text evidence="1">The sequence shown here is derived from an EMBL/GenBank/DDBJ whole genome shotgun (WGS) entry which is preliminary data.</text>
</comment>
<name>A0A4Z2D946_SCHJA</name>
<dbReference type="InterPro" id="IPR037394">
    <property type="entry name" value="TBATA-like"/>
</dbReference>
<accession>A0A4Z2D946</accession>
<dbReference type="EMBL" id="SKCS01000201">
    <property type="protein sequence ID" value="TNN13015.1"/>
    <property type="molecule type" value="Genomic_DNA"/>
</dbReference>
<keyword evidence="2" id="KW-1185">Reference proteome</keyword>
<dbReference type="OrthoDB" id="9982103at2759"/>
<feature type="non-terminal residue" evidence="1">
    <location>
        <position position="352"/>
    </location>
</feature>
<gene>
    <name evidence="1" type="ORF">EWB00_003222</name>
</gene>
<organism evidence="1 2">
    <name type="scientific">Schistosoma japonicum</name>
    <name type="common">Blood fluke</name>
    <dbReference type="NCBI Taxonomy" id="6182"/>
    <lineage>
        <taxon>Eukaryota</taxon>
        <taxon>Metazoa</taxon>
        <taxon>Spiralia</taxon>
        <taxon>Lophotrochozoa</taxon>
        <taxon>Platyhelminthes</taxon>
        <taxon>Trematoda</taxon>
        <taxon>Digenea</taxon>
        <taxon>Strigeidida</taxon>
        <taxon>Schistosomatoidea</taxon>
        <taxon>Schistosomatidae</taxon>
        <taxon>Schistosoma</taxon>
    </lineage>
</organism>
<protein>
    <submittedName>
        <fullName evidence="1">Protein TBATA</fullName>
    </submittedName>
</protein>